<organism evidence="2 3">
    <name type="scientific">Cyberlindnera jadinii (strain ATCC 18201 / CBS 1600 / BCRC 20928 / JCM 3617 / NBRC 0987 / NRRL Y-1542)</name>
    <name type="common">Torula yeast</name>
    <name type="synonym">Candida utilis</name>
    <dbReference type="NCBI Taxonomy" id="983966"/>
    <lineage>
        <taxon>Eukaryota</taxon>
        <taxon>Fungi</taxon>
        <taxon>Dikarya</taxon>
        <taxon>Ascomycota</taxon>
        <taxon>Saccharomycotina</taxon>
        <taxon>Saccharomycetes</taxon>
        <taxon>Phaffomycetales</taxon>
        <taxon>Phaffomycetaceae</taxon>
        <taxon>Cyberlindnera</taxon>
    </lineage>
</organism>
<protein>
    <submittedName>
        <fullName evidence="2">Uncharacterized protein</fullName>
    </submittedName>
</protein>
<dbReference type="GeneID" id="30989166"/>
<dbReference type="RefSeq" id="XP_020071475.1">
    <property type="nucleotide sequence ID" value="XM_020214770.1"/>
</dbReference>
<keyword evidence="1" id="KW-0472">Membrane</keyword>
<feature type="transmembrane region" description="Helical" evidence="1">
    <location>
        <begin position="68"/>
        <end position="90"/>
    </location>
</feature>
<dbReference type="AlphaFoldDB" id="A0A1E4S4I4"/>
<evidence type="ECO:0000313" key="3">
    <source>
        <dbReference type="Proteomes" id="UP000094389"/>
    </source>
</evidence>
<name>A0A1E4S4I4_CYBJN</name>
<keyword evidence="3" id="KW-1185">Reference proteome</keyword>
<evidence type="ECO:0000313" key="2">
    <source>
        <dbReference type="EMBL" id="ODV74436.1"/>
    </source>
</evidence>
<evidence type="ECO:0000256" key="1">
    <source>
        <dbReference type="SAM" id="Phobius"/>
    </source>
</evidence>
<sequence length="118" mass="13443">MASSFLIPLLIISFSTNSSKIAHHLAYVTQLLFQIVTVFLSIIMPALKKYLYSKIQSPEVYTASAGFPLYWLVAGSNITLLLANIAVPFYDQFSFERKEKKRLDVIRNANRIPRMEQA</sequence>
<accession>A0A1E4S4I4</accession>
<reference evidence="2 3" key="1">
    <citation type="journal article" date="2016" name="Proc. Natl. Acad. Sci. U.S.A.">
        <title>Comparative genomics of biotechnologically important yeasts.</title>
        <authorList>
            <person name="Riley R."/>
            <person name="Haridas S."/>
            <person name="Wolfe K.H."/>
            <person name="Lopes M.R."/>
            <person name="Hittinger C.T."/>
            <person name="Goeker M."/>
            <person name="Salamov A.A."/>
            <person name="Wisecaver J.H."/>
            <person name="Long T.M."/>
            <person name="Calvey C.H."/>
            <person name="Aerts A.L."/>
            <person name="Barry K.W."/>
            <person name="Choi C."/>
            <person name="Clum A."/>
            <person name="Coughlan A.Y."/>
            <person name="Deshpande S."/>
            <person name="Douglass A.P."/>
            <person name="Hanson S.J."/>
            <person name="Klenk H.-P."/>
            <person name="LaButti K.M."/>
            <person name="Lapidus A."/>
            <person name="Lindquist E.A."/>
            <person name="Lipzen A.M."/>
            <person name="Meier-Kolthoff J.P."/>
            <person name="Ohm R.A."/>
            <person name="Otillar R.P."/>
            <person name="Pangilinan J.L."/>
            <person name="Peng Y."/>
            <person name="Rokas A."/>
            <person name="Rosa C.A."/>
            <person name="Scheuner C."/>
            <person name="Sibirny A.A."/>
            <person name="Slot J.C."/>
            <person name="Stielow J.B."/>
            <person name="Sun H."/>
            <person name="Kurtzman C.P."/>
            <person name="Blackwell M."/>
            <person name="Grigoriev I.V."/>
            <person name="Jeffries T.W."/>
        </authorList>
    </citation>
    <scope>NUCLEOTIDE SEQUENCE [LARGE SCALE GENOMIC DNA]</scope>
    <source>
        <strain evidence="3">ATCC 18201 / CBS 1600 / BCRC 20928 / JCM 3617 / NBRC 0987 / NRRL Y-1542</strain>
    </source>
</reference>
<proteinExistence type="predicted"/>
<keyword evidence="1" id="KW-1133">Transmembrane helix</keyword>
<keyword evidence="1" id="KW-0812">Transmembrane</keyword>
<dbReference type="EMBL" id="KV453928">
    <property type="protein sequence ID" value="ODV74436.1"/>
    <property type="molecule type" value="Genomic_DNA"/>
</dbReference>
<dbReference type="Proteomes" id="UP000094389">
    <property type="component" value="Unassembled WGS sequence"/>
</dbReference>
<gene>
    <name evidence="2" type="ORF">CYBJADRAFT_167105</name>
</gene>
<feature type="transmembrane region" description="Helical" evidence="1">
    <location>
        <begin position="28"/>
        <end position="47"/>
    </location>
</feature>